<keyword evidence="3" id="KW-0378">Hydrolase</keyword>
<evidence type="ECO:0000256" key="1">
    <source>
        <dbReference type="SAM" id="MobiDB-lite"/>
    </source>
</evidence>
<dbReference type="Proteomes" id="UP000243342">
    <property type="component" value="Unassembled WGS sequence"/>
</dbReference>
<proteinExistence type="predicted"/>
<evidence type="ECO:0000259" key="2">
    <source>
        <dbReference type="Pfam" id="PF07969"/>
    </source>
</evidence>
<feature type="region of interest" description="Disordered" evidence="1">
    <location>
        <begin position="1"/>
        <end position="21"/>
    </location>
</feature>
<dbReference type="InterPro" id="IPR011059">
    <property type="entry name" value="Metal-dep_hydrolase_composite"/>
</dbReference>
<keyword evidence="4" id="KW-1185">Reference proteome</keyword>
<dbReference type="RefSeq" id="WP_071654756.1">
    <property type="nucleotide sequence ID" value="NZ_MLCF01000004.1"/>
</dbReference>
<dbReference type="OrthoDB" id="3366604at2"/>
<name>A0A1J7CCC6_9ACTN</name>
<dbReference type="SUPFAM" id="SSF51338">
    <property type="entry name" value="Composite domain of metallo-dependent hydrolases"/>
    <property type="match status" value="1"/>
</dbReference>
<protein>
    <submittedName>
        <fullName evidence="3">Hydrolase</fullName>
    </submittedName>
</protein>
<dbReference type="SUPFAM" id="SSF51556">
    <property type="entry name" value="Metallo-dependent hydrolases"/>
    <property type="match status" value="1"/>
</dbReference>
<dbReference type="Gene3D" id="3.20.20.140">
    <property type="entry name" value="Metal-dependent hydrolases"/>
    <property type="match status" value="1"/>
</dbReference>
<sequence>MAESSPHGGNEEAGAPVEAGGGAPAGPVLLLTGARLADGRVVDVRIGGGRIEAVGVSGGAAPALGEDVRSVDLTGYLLLPAPAEPHAHLELAHTAGSPEAPSESFEVVLRRIVEAALEFLGNGATAVRTHVRVDALHGLGGVEAAVKARGLLFGLTKLQVVAVPRVLTGPSGADGRALLRDALKLGADVVGGCPDLDPDPVGHAEVVLGLADEFGVGVDLHTDGADPARLTRVAAMAGGLRGRVALGPAAELGRLPLDVAGRVGHRLAASGVRVVCLPQGGCGMSGHGPAPVRMLRAAGVGMAAGAGAIRDAANPVGRADPLLSAYQLVAGGRLGPDEAYAAVAGGARAALGLDEVRVEAGFPADLLAVRGQGIGEALAGACSRIVVHAGRIVSRTSAVREFTDAVGVALPRQGGGSAGG</sequence>
<dbReference type="STRING" id="1428644.BIV57_01435"/>
<evidence type="ECO:0000313" key="4">
    <source>
        <dbReference type="Proteomes" id="UP000243342"/>
    </source>
</evidence>
<dbReference type="Pfam" id="PF07969">
    <property type="entry name" value="Amidohydro_3"/>
    <property type="match status" value="1"/>
</dbReference>
<organism evidence="3 4">
    <name type="scientific">Mangrovactinospora gilvigrisea</name>
    <dbReference type="NCBI Taxonomy" id="1428644"/>
    <lineage>
        <taxon>Bacteria</taxon>
        <taxon>Bacillati</taxon>
        <taxon>Actinomycetota</taxon>
        <taxon>Actinomycetes</taxon>
        <taxon>Kitasatosporales</taxon>
        <taxon>Streptomycetaceae</taxon>
        <taxon>Mangrovactinospora</taxon>
    </lineage>
</organism>
<dbReference type="PANTHER" id="PTHR32027:SF9">
    <property type="entry name" value="BLL3847 PROTEIN"/>
    <property type="match status" value="1"/>
</dbReference>
<gene>
    <name evidence="3" type="ORF">BIV57_01435</name>
</gene>
<feature type="domain" description="Amidohydrolase 3" evidence="2">
    <location>
        <begin position="104"/>
        <end position="393"/>
    </location>
</feature>
<accession>A0A1J7CCC6</accession>
<dbReference type="InterPro" id="IPR013108">
    <property type="entry name" value="Amidohydro_3"/>
</dbReference>
<dbReference type="InterPro" id="IPR052349">
    <property type="entry name" value="Metallo-hydrolase_Enzymes"/>
</dbReference>
<reference evidence="3 4" key="1">
    <citation type="submission" date="2016-10" db="EMBL/GenBank/DDBJ databases">
        <title>Genome sequence of Streptomyces gilvigriseus MUSC 26.</title>
        <authorList>
            <person name="Lee L.-H."/>
            <person name="Ser H.-L."/>
        </authorList>
    </citation>
    <scope>NUCLEOTIDE SEQUENCE [LARGE SCALE GENOMIC DNA]</scope>
    <source>
        <strain evidence="3 4">MUSC 26</strain>
    </source>
</reference>
<dbReference type="EMBL" id="MLCF01000004">
    <property type="protein sequence ID" value="OIV39180.1"/>
    <property type="molecule type" value="Genomic_DNA"/>
</dbReference>
<dbReference type="Gene3D" id="2.30.40.10">
    <property type="entry name" value="Urease, subunit C, domain 1"/>
    <property type="match status" value="1"/>
</dbReference>
<dbReference type="GO" id="GO:0016814">
    <property type="term" value="F:hydrolase activity, acting on carbon-nitrogen (but not peptide) bonds, in cyclic amidines"/>
    <property type="evidence" value="ECO:0007669"/>
    <property type="project" value="TreeGrafter"/>
</dbReference>
<dbReference type="AlphaFoldDB" id="A0A1J7CCC6"/>
<evidence type="ECO:0000313" key="3">
    <source>
        <dbReference type="EMBL" id="OIV39180.1"/>
    </source>
</evidence>
<dbReference type="PANTHER" id="PTHR32027">
    <property type="entry name" value="CYTOSINE DEAMINASE"/>
    <property type="match status" value="1"/>
</dbReference>
<comment type="caution">
    <text evidence="3">The sequence shown here is derived from an EMBL/GenBank/DDBJ whole genome shotgun (WGS) entry which is preliminary data.</text>
</comment>
<dbReference type="InterPro" id="IPR032466">
    <property type="entry name" value="Metal_Hydrolase"/>
</dbReference>